<name>A0A7I8VR44_9ANNE</name>
<dbReference type="PANTHER" id="PTHR16193">
    <property type="entry name" value="TETRATRICOPEPTIDE REPEAT PROTEIN 27"/>
    <property type="match status" value="1"/>
</dbReference>
<keyword evidence="5" id="KW-1185">Reference proteome</keyword>
<dbReference type="InterPro" id="IPR011990">
    <property type="entry name" value="TPR-like_helical_dom_sf"/>
</dbReference>
<keyword evidence="1" id="KW-0677">Repeat</keyword>
<dbReference type="EMBL" id="CAJFCJ010000009">
    <property type="protein sequence ID" value="CAD5118790.1"/>
    <property type="molecule type" value="Genomic_DNA"/>
</dbReference>
<reference evidence="4 5" key="1">
    <citation type="submission" date="2020-08" db="EMBL/GenBank/DDBJ databases">
        <authorList>
            <person name="Hejnol A."/>
        </authorList>
    </citation>
    <scope>NUCLEOTIDE SEQUENCE [LARGE SCALE GENOMIC DNA]</scope>
</reference>
<accession>A0A7I8VR44</accession>
<dbReference type="AlphaFoldDB" id="A0A7I8VR44"/>
<comment type="caution">
    <text evidence="4">The sequence shown here is derived from an EMBL/GenBank/DDBJ whole genome shotgun (WGS) entry which is preliminary data.</text>
</comment>
<dbReference type="OrthoDB" id="1936594at2759"/>
<evidence type="ECO:0000313" key="4">
    <source>
        <dbReference type="EMBL" id="CAD5118790.1"/>
    </source>
</evidence>
<dbReference type="InterPro" id="IPR019734">
    <property type="entry name" value="TPR_rpt"/>
</dbReference>
<proteinExistence type="inferred from homology"/>
<keyword evidence="2" id="KW-0802">TPR repeat</keyword>
<comment type="similarity">
    <text evidence="3">Belongs to the TTC27 family.</text>
</comment>
<evidence type="ECO:0000313" key="5">
    <source>
        <dbReference type="Proteomes" id="UP000549394"/>
    </source>
</evidence>
<sequence length="739" mass="85546">MESFTIKVQLHDVGNTALKLFTKNNWTGPRCDENKLLFKLKPQLQSINLNIFRKNAVNALGIDGQTAYKLCYAPEYLYLARIIFVELKDSSSLLLLPFVSRLRYVRAHQALLEERSASLKSIFKECVEAFSERFKSDLIPKVLKVNCLLQIGYLEYFYYESSLARENFMEAVKQSGLKCELTGVMGKRTRFQTSEKSQLVLKIKRLSDDDEDNMPVIDLSALPIDCQLNDEAVLDKMNLLENEKEYGGDINLKPHESAVILGLCFNHRKVREGQGDIIKEECLAYVQRVLKSPSCWAVQYKALLMRTDWESDSMRRVERSIAQLEHLVSQYLKASEETDWESRLHYVYCLNLPPIWEVEKELAYFFLQLGSTNAALDVFIRLELWEDAIKTYQKMGRVGKAEEIIRKCLEEEETPLLYSFLGDVTNEEEHYLKAWEMSNGKLARAMRNLALLRVHRRKFKESLDCFKKALNINFLQVGVWFSYGCACMASEEFEEGSRAFRTCVQIDSDNFEAWANLTNCYIRLKKKDRAFSALQEAIKCDYENWRLWENMLWVATDVSEFDWAITAWNRLLDLKERYVDTGVLVILVRAAIEKLPTKSGKQASNYIPKLAVLFGRLISKVTTDGLVWRKYGELLLSVSDSAVDVDRALQYYVKALNCDTQKSDWYRDREACKIVLEAVLDTLSVFDSYAKLMEENERKQRNFAAEVVIKRIVSAVNKDYSSDEEIQELASKVSYVSLE</sequence>
<organism evidence="4 5">
    <name type="scientific">Dimorphilus gyrociliatus</name>
    <dbReference type="NCBI Taxonomy" id="2664684"/>
    <lineage>
        <taxon>Eukaryota</taxon>
        <taxon>Metazoa</taxon>
        <taxon>Spiralia</taxon>
        <taxon>Lophotrochozoa</taxon>
        <taxon>Annelida</taxon>
        <taxon>Polychaeta</taxon>
        <taxon>Polychaeta incertae sedis</taxon>
        <taxon>Dinophilidae</taxon>
        <taxon>Dimorphilus</taxon>
    </lineage>
</organism>
<protein>
    <submittedName>
        <fullName evidence="4">DgyrCDS7469</fullName>
    </submittedName>
</protein>
<dbReference type="SUPFAM" id="SSF48452">
    <property type="entry name" value="TPR-like"/>
    <property type="match status" value="2"/>
</dbReference>
<dbReference type="Proteomes" id="UP000549394">
    <property type="component" value="Unassembled WGS sequence"/>
</dbReference>
<dbReference type="PANTHER" id="PTHR16193:SF0">
    <property type="entry name" value="TETRATRICOPEPTIDE REPEAT PROTEIN 27"/>
    <property type="match status" value="1"/>
</dbReference>
<gene>
    <name evidence="4" type="ORF">DGYR_LOCUS7112</name>
</gene>
<evidence type="ECO:0000256" key="2">
    <source>
        <dbReference type="ARBA" id="ARBA00022803"/>
    </source>
</evidence>
<dbReference type="InterPro" id="IPR044244">
    <property type="entry name" value="TTC27/Emw1"/>
</dbReference>
<dbReference type="SMART" id="SM00028">
    <property type="entry name" value="TPR"/>
    <property type="match status" value="5"/>
</dbReference>
<dbReference type="Gene3D" id="1.25.40.10">
    <property type="entry name" value="Tetratricopeptide repeat domain"/>
    <property type="match status" value="1"/>
</dbReference>
<evidence type="ECO:0000256" key="3">
    <source>
        <dbReference type="ARBA" id="ARBA00024020"/>
    </source>
</evidence>
<evidence type="ECO:0000256" key="1">
    <source>
        <dbReference type="ARBA" id="ARBA00022737"/>
    </source>
</evidence>